<feature type="chain" id="PRO_5043355953" evidence="1">
    <location>
        <begin position="17"/>
        <end position="120"/>
    </location>
</feature>
<dbReference type="Gene3D" id="1.10.2080.10">
    <property type="entry name" value="Insect odorant-binding protein A10/Ejaculatory bulb-specific protein 3"/>
    <property type="match status" value="1"/>
</dbReference>
<dbReference type="InterPro" id="IPR036682">
    <property type="entry name" value="OS_D_A10/PebIII_sf"/>
</dbReference>
<dbReference type="AlphaFoldDB" id="A0AAU0QJR0"/>
<accession>A0AAU0QJR0</accession>
<dbReference type="InterPro" id="IPR005055">
    <property type="entry name" value="A10/PebIII"/>
</dbReference>
<keyword evidence="1" id="KW-0732">Signal</keyword>
<evidence type="ECO:0000256" key="1">
    <source>
        <dbReference type="SAM" id="SignalP"/>
    </source>
</evidence>
<organism evidence="2">
    <name type="scientific">Leucinodes orbonalis</name>
    <dbReference type="NCBI Taxonomy" id="711050"/>
    <lineage>
        <taxon>Eukaryota</taxon>
        <taxon>Metazoa</taxon>
        <taxon>Ecdysozoa</taxon>
        <taxon>Arthropoda</taxon>
        <taxon>Hexapoda</taxon>
        <taxon>Insecta</taxon>
        <taxon>Pterygota</taxon>
        <taxon>Neoptera</taxon>
        <taxon>Endopterygota</taxon>
        <taxon>Lepidoptera</taxon>
        <taxon>Glossata</taxon>
        <taxon>Ditrysia</taxon>
        <taxon>Pyraloidea</taxon>
        <taxon>Crambidae</taxon>
        <taxon>Spilomelinae</taxon>
        <taxon>Leucinodes</taxon>
    </lineage>
</organism>
<proteinExistence type="evidence at transcript level"/>
<reference evidence="2" key="1">
    <citation type="submission" date="2023-05" db="EMBL/GenBank/DDBJ databases">
        <authorList>
            <person name="Pathak J."/>
            <person name="Thiruvengadam V."/>
            <person name="Gracy G.R."/>
            <person name="M M."/>
        </authorList>
    </citation>
    <scope>NUCLEOTIDE SEQUENCE</scope>
    <source>
        <tissue evidence="2">Head and antenna</tissue>
    </source>
</reference>
<dbReference type="PANTHER" id="PTHR11257:SF13">
    <property type="entry name" value="GEO07322P1"/>
    <property type="match status" value="1"/>
</dbReference>
<sequence length="120" mass="13329">MKFVVVLSAVLALAFAENYKSNIDNLDIEAVVTNPEKLKGVTQCFLDNGECSDVIGAIKKVLPEATEQACAKCTDPQKHMLKRYLTELSKTYPEDFEALKKKYDPENKYVDALRAALANA</sequence>
<dbReference type="Pfam" id="PF03392">
    <property type="entry name" value="OS-D"/>
    <property type="match status" value="1"/>
</dbReference>
<evidence type="ECO:0000313" key="2">
    <source>
        <dbReference type="EMBL" id="WPO56422.1"/>
    </source>
</evidence>
<dbReference type="PANTHER" id="PTHR11257">
    <property type="entry name" value="CHEMOSENSORY PROTEIN-RELATED"/>
    <property type="match status" value="1"/>
</dbReference>
<name>A0AAU0QJR0_9NEOP</name>
<protein>
    <submittedName>
        <fullName evidence="2">Chemosensory protein</fullName>
    </submittedName>
</protein>
<dbReference type="SUPFAM" id="SSF100910">
    <property type="entry name" value="Chemosensory protein Csp2"/>
    <property type="match status" value="1"/>
</dbReference>
<feature type="signal peptide" evidence="1">
    <location>
        <begin position="1"/>
        <end position="16"/>
    </location>
</feature>
<dbReference type="EMBL" id="OQ970413">
    <property type="protein sequence ID" value="WPO56422.1"/>
    <property type="molecule type" value="mRNA"/>
</dbReference>